<reference evidence="1 2" key="1">
    <citation type="submission" date="2023-10" db="EMBL/GenBank/DDBJ databases">
        <title>Sorlinia euscelidii gen. nov., sp. nov., an acetic acid bacteria isolated from the gut of Euscelidius variegatus emitter.</title>
        <authorList>
            <person name="Michoud G."/>
            <person name="Marasco R."/>
            <person name="Seferji K."/>
            <person name="Gonella E."/>
            <person name="Garuglieri E."/>
            <person name="Alma A."/>
            <person name="Mapelli F."/>
            <person name="Borin S."/>
            <person name="Daffonchio D."/>
            <person name="Crotti E."/>
        </authorList>
    </citation>
    <scope>NUCLEOTIDE SEQUENCE [LARGE SCALE GENOMIC DNA]</scope>
    <source>
        <strain evidence="1 2">EV16P</strain>
    </source>
</reference>
<evidence type="ECO:0000313" key="2">
    <source>
        <dbReference type="Proteomes" id="UP001312908"/>
    </source>
</evidence>
<keyword evidence="1" id="KW-0378">Hydrolase</keyword>
<dbReference type="GO" id="GO:0016787">
    <property type="term" value="F:hydrolase activity"/>
    <property type="evidence" value="ECO:0007669"/>
    <property type="project" value="UniProtKB-KW"/>
</dbReference>
<accession>A0ABU7U4J8</accession>
<dbReference type="InterPro" id="IPR036412">
    <property type="entry name" value="HAD-like_sf"/>
</dbReference>
<dbReference type="InterPro" id="IPR023214">
    <property type="entry name" value="HAD_sf"/>
</dbReference>
<name>A0ABU7U4J8_9PROT</name>
<dbReference type="Gene3D" id="1.10.150.400">
    <property type="match status" value="1"/>
</dbReference>
<sequence length="676" mass="76040">MQDVSMYPMAKPEVNVISHQPGKLPAHVEAVRPLIEQAEVVSFDVFDTLLVRPFARPVDVFTLMERQSGVKGFHDARILAERLAREKNHARSGSAEVTIDEIYQQIKLPGLGQTSFQALKALELTTEGEILKRSPAIGPIYDLARSLGKKVIAVSDMYLPASMISSVLARNGLTVDEIFVSCEHQTSKHESTLYEVVARSCGVDTARITHIGDNYKADCEAALKAGVVGYHIPSVLDQLFRDGRFNQLALHKLFQVQKHGADTSPNLFASLALAFIAQFRARHPEAPIARVFGAMYGGPLVTGFAAWLNAVMQIDQVAHLRLATRDGYITKEIWDILGLPGRASIMQSSRRLTMVPAFHTAFEKEIGSVLSTSTACTLRECVQRLGIGAGEAELLNALSIYTPLDRVLDTPAKTSAALIAMKECRPIWRRIAAREMNAYQHYLKDEGFDPAHDAMADCGWALTSQRRTELILGKKFRGYYVGTLEHAYMHEDIRSFLFHHGQDRNWVRLAERGVELLELAFASTHAQISHFEECEDGVRPVSTQHQRQYEILIGNFVAQMQDEIRLFAEHFKPSVSHITLNEMRDTLYDLFSSLITTPTNYEYEELALLPHSRELGASGFATIGTFWSTQNGHYAEVQQATSWRSYIRLGLISFRQEGLRLTWMRAKRVLRRRLKR</sequence>
<proteinExistence type="predicted"/>
<gene>
    <name evidence="1" type="ORF">DOFOFD_10520</name>
</gene>
<dbReference type="NCBIfam" id="TIGR01549">
    <property type="entry name" value="HAD-SF-IA-v1"/>
    <property type="match status" value="1"/>
</dbReference>
<dbReference type="SUPFAM" id="SSF56784">
    <property type="entry name" value="HAD-like"/>
    <property type="match status" value="1"/>
</dbReference>
<dbReference type="InterPro" id="IPR006439">
    <property type="entry name" value="HAD-SF_hydro_IA"/>
</dbReference>
<dbReference type="EMBL" id="JAWJZY010000005">
    <property type="protein sequence ID" value="MEE8659438.1"/>
    <property type="molecule type" value="Genomic_DNA"/>
</dbReference>
<organism evidence="1 2">
    <name type="scientific">Sorlinia euscelidii</name>
    <dbReference type="NCBI Taxonomy" id="3081148"/>
    <lineage>
        <taxon>Bacteria</taxon>
        <taxon>Pseudomonadati</taxon>
        <taxon>Pseudomonadota</taxon>
        <taxon>Alphaproteobacteria</taxon>
        <taxon>Acetobacterales</taxon>
        <taxon>Acetobacteraceae</taxon>
        <taxon>Sorlinia</taxon>
    </lineage>
</organism>
<evidence type="ECO:0000313" key="1">
    <source>
        <dbReference type="EMBL" id="MEE8659438.1"/>
    </source>
</evidence>
<keyword evidence="2" id="KW-1185">Reference proteome</keyword>
<dbReference type="Gene3D" id="3.40.50.1000">
    <property type="entry name" value="HAD superfamily/HAD-like"/>
    <property type="match status" value="1"/>
</dbReference>
<protein>
    <submittedName>
        <fullName evidence="1">HAD family hydrolase</fullName>
    </submittedName>
</protein>
<dbReference type="Proteomes" id="UP001312908">
    <property type="component" value="Unassembled WGS sequence"/>
</dbReference>
<comment type="caution">
    <text evidence="1">The sequence shown here is derived from an EMBL/GenBank/DDBJ whole genome shotgun (WGS) entry which is preliminary data.</text>
</comment>